<sequence>MASNLGEEEFSPFPQRVKDLAKEGTLEECEMARKWMMGLLNSAALNGLDSTQGNHLNMVGAGLFPQEADEDLREEVIIKDDSRNKFTQKVLYDWMPEVCTHYYVFGHQIVACSIVPQLSMGVKVAQNQWRRVERRGSSKDNYPILSNREEPEQQPSFPLKMEMVTIGIMMRETIPILLPSHVDTFGRVTTVEKEGGCLLVNSFAALQDLEEVKDIAIDISVGGQSPREVAPALL</sequence>
<dbReference type="EMBL" id="JAMYWD010000006">
    <property type="protein sequence ID" value="KAJ4968453.1"/>
    <property type="molecule type" value="Genomic_DNA"/>
</dbReference>
<gene>
    <name evidence="1" type="ORF">NE237_015154</name>
</gene>
<protein>
    <submittedName>
        <fullName evidence="1">Uncharacterized protein</fullName>
    </submittedName>
</protein>
<evidence type="ECO:0000313" key="2">
    <source>
        <dbReference type="Proteomes" id="UP001141806"/>
    </source>
</evidence>
<name>A0A9Q0KDC3_9MAGN</name>
<dbReference type="OrthoDB" id="1939300at2759"/>
<proteinExistence type="predicted"/>
<evidence type="ECO:0000313" key="1">
    <source>
        <dbReference type="EMBL" id="KAJ4968453.1"/>
    </source>
</evidence>
<organism evidence="1 2">
    <name type="scientific">Protea cynaroides</name>
    <dbReference type="NCBI Taxonomy" id="273540"/>
    <lineage>
        <taxon>Eukaryota</taxon>
        <taxon>Viridiplantae</taxon>
        <taxon>Streptophyta</taxon>
        <taxon>Embryophyta</taxon>
        <taxon>Tracheophyta</taxon>
        <taxon>Spermatophyta</taxon>
        <taxon>Magnoliopsida</taxon>
        <taxon>Proteales</taxon>
        <taxon>Proteaceae</taxon>
        <taxon>Protea</taxon>
    </lineage>
</organism>
<dbReference type="AlphaFoldDB" id="A0A9Q0KDC3"/>
<keyword evidence="2" id="KW-1185">Reference proteome</keyword>
<comment type="caution">
    <text evidence="1">The sequence shown here is derived from an EMBL/GenBank/DDBJ whole genome shotgun (WGS) entry which is preliminary data.</text>
</comment>
<dbReference type="Proteomes" id="UP001141806">
    <property type="component" value="Unassembled WGS sequence"/>
</dbReference>
<reference evidence="1" key="1">
    <citation type="journal article" date="2023" name="Plant J.">
        <title>The genome of the king protea, Protea cynaroides.</title>
        <authorList>
            <person name="Chang J."/>
            <person name="Duong T.A."/>
            <person name="Schoeman C."/>
            <person name="Ma X."/>
            <person name="Roodt D."/>
            <person name="Barker N."/>
            <person name="Li Z."/>
            <person name="Van de Peer Y."/>
            <person name="Mizrachi E."/>
        </authorList>
    </citation>
    <scope>NUCLEOTIDE SEQUENCE</scope>
    <source>
        <tissue evidence="1">Young leaves</tissue>
    </source>
</reference>
<accession>A0A9Q0KDC3</accession>